<sequence>MESFVGRTGTKWSSGRIVRCCGIQRAAVAASRWSLIRPTWLGSSVGRTGTKWSSGRMVRVLRGLGCCRSCVPLVLDTAYLVAMDRWGPNLSMVGGFETLE</sequence>
<protein>
    <submittedName>
        <fullName evidence="1">Uncharacterized protein</fullName>
    </submittedName>
</protein>
<proteinExistence type="predicted"/>
<reference evidence="1 2" key="1">
    <citation type="journal article" date="2003" name="Proc. Natl. Acad. Sci. U.S.A.">
        <title>Complete genome sequence of the marine planctomycete Pirellula sp. strain 1.</title>
        <authorList>
            <person name="Gloeckner F.O."/>
            <person name="Kube M."/>
            <person name="Bauer M."/>
            <person name="Teeling H."/>
            <person name="Lombardot T."/>
            <person name="Ludwig W."/>
            <person name="Gade D."/>
            <person name="Beck A."/>
            <person name="Borzym K."/>
            <person name="Heitmann K."/>
            <person name="Rabus R."/>
            <person name="Schlesner H."/>
            <person name="Amann R."/>
            <person name="Reinhardt R."/>
        </authorList>
    </citation>
    <scope>NUCLEOTIDE SEQUENCE [LARGE SCALE GENOMIC DNA]</scope>
    <source>
        <strain evidence="2">DSM 10527 / NCIMB 13988 / SH1</strain>
    </source>
</reference>
<dbReference type="EMBL" id="BX294141">
    <property type="protein sequence ID" value="CAD78097.1"/>
    <property type="molecule type" value="Genomic_DNA"/>
</dbReference>
<dbReference type="EnsemblBacteria" id="CAD78097">
    <property type="protein sequence ID" value="CAD78097"/>
    <property type="gene ID" value="RB4796"/>
</dbReference>
<gene>
    <name evidence="1" type="ordered locus">RB4796</name>
</gene>
<dbReference type="KEGG" id="rba:RB4796"/>
<dbReference type="AlphaFoldDB" id="Q7UH79"/>
<dbReference type="HOGENOM" id="CLU_2303796_0_0_0"/>
<evidence type="ECO:0000313" key="1">
    <source>
        <dbReference type="EMBL" id="CAD78097.1"/>
    </source>
</evidence>
<dbReference type="Proteomes" id="UP000001025">
    <property type="component" value="Chromosome"/>
</dbReference>
<evidence type="ECO:0000313" key="2">
    <source>
        <dbReference type="Proteomes" id="UP000001025"/>
    </source>
</evidence>
<dbReference type="InParanoid" id="Q7UH79"/>
<organism evidence="1 2">
    <name type="scientific">Rhodopirellula baltica (strain DSM 10527 / NCIMB 13988 / SH1)</name>
    <dbReference type="NCBI Taxonomy" id="243090"/>
    <lineage>
        <taxon>Bacteria</taxon>
        <taxon>Pseudomonadati</taxon>
        <taxon>Planctomycetota</taxon>
        <taxon>Planctomycetia</taxon>
        <taxon>Pirellulales</taxon>
        <taxon>Pirellulaceae</taxon>
        <taxon>Rhodopirellula</taxon>
    </lineage>
</organism>
<keyword evidence="2" id="KW-1185">Reference proteome</keyword>
<name>Q7UH79_RHOBA</name>
<dbReference type="STRING" id="243090.RB4796"/>
<accession>Q7UH79</accession>